<reference evidence="3" key="1">
    <citation type="submission" date="2018-10" db="EMBL/GenBank/DDBJ databases">
        <title>Effector identification in a new, highly contiguous assembly of the strawberry crown rot pathogen Phytophthora cactorum.</title>
        <authorList>
            <person name="Armitage A.D."/>
            <person name="Nellist C.F."/>
            <person name="Bates H."/>
            <person name="Vickerstaff R.J."/>
            <person name="Harrison R.J."/>
        </authorList>
    </citation>
    <scope>NUCLEOTIDE SEQUENCE</scope>
    <source>
        <strain evidence="1">15-7</strain>
        <strain evidence="2">4040</strain>
        <strain evidence="3">P415</strain>
        <strain evidence="4">P421</strain>
    </source>
</reference>
<evidence type="ECO:0000313" key="5">
    <source>
        <dbReference type="Proteomes" id="UP000697107"/>
    </source>
</evidence>
<evidence type="ECO:0000313" key="1">
    <source>
        <dbReference type="EMBL" id="KAG2819280.1"/>
    </source>
</evidence>
<proteinExistence type="predicted"/>
<dbReference type="EMBL" id="RCMG01001825">
    <property type="protein sequence ID" value="KAG2819280.1"/>
    <property type="molecule type" value="Genomic_DNA"/>
</dbReference>
<sequence>MTCKKDESDVQTRSIPDNWDASHIPSLKDKVTIVTGATLASTSSGPSSLLVTAGVSFWHVAIRSEVLPLLKPFEKR</sequence>
<evidence type="ECO:0000313" key="2">
    <source>
        <dbReference type="EMBL" id="KAG2901582.1"/>
    </source>
</evidence>
<dbReference type="EMBL" id="RCMV01001177">
    <property type="protein sequence ID" value="KAG3209943.1"/>
    <property type="molecule type" value="Genomic_DNA"/>
</dbReference>
<dbReference type="AlphaFoldDB" id="A0A8T1EZX0"/>
<dbReference type="Proteomes" id="UP000736787">
    <property type="component" value="Unassembled WGS sequence"/>
</dbReference>
<dbReference type="Proteomes" id="UP000697107">
    <property type="component" value="Unassembled WGS sequence"/>
</dbReference>
<accession>A0A8T1EZX0</accession>
<dbReference type="Proteomes" id="UP000735874">
    <property type="component" value="Unassembled WGS sequence"/>
</dbReference>
<dbReference type="EMBL" id="RCMK01001117">
    <property type="protein sequence ID" value="KAG2901582.1"/>
    <property type="molecule type" value="Genomic_DNA"/>
</dbReference>
<gene>
    <name evidence="1" type="ORF">PC113_g22755</name>
    <name evidence="2" type="ORF">PC117_g21681</name>
    <name evidence="3" type="ORF">PC118_g19639</name>
    <name evidence="4" type="ORF">PC129_g19055</name>
</gene>
<name>A0A8T1EZX0_9STRA</name>
<dbReference type="EMBL" id="RCML01001091">
    <property type="protein sequence ID" value="KAG2965602.1"/>
    <property type="molecule type" value="Genomic_DNA"/>
</dbReference>
<protein>
    <submittedName>
        <fullName evidence="3">Uncharacterized protein</fullName>
    </submittedName>
</protein>
<evidence type="ECO:0000313" key="4">
    <source>
        <dbReference type="EMBL" id="KAG3209943.1"/>
    </source>
</evidence>
<evidence type="ECO:0000313" key="3">
    <source>
        <dbReference type="EMBL" id="KAG2965602.1"/>
    </source>
</evidence>
<dbReference type="Proteomes" id="UP000760860">
    <property type="component" value="Unassembled WGS sequence"/>
</dbReference>
<organism evidence="3 5">
    <name type="scientific">Phytophthora cactorum</name>
    <dbReference type="NCBI Taxonomy" id="29920"/>
    <lineage>
        <taxon>Eukaryota</taxon>
        <taxon>Sar</taxon>
        <taxon>Stramenopiles</taxon>
        <taxon>Oomycota</taxon>
        <taxon>Peronosporomycetes</taxon>
        <taxon>Peronosporales</taxon>
        <taxon>Peronosporaceae</taxon>
        <taxon>Phytophthora</taxon>
    </lineage>
</organism>
<comment type="caution">
    <text evidence="3">The sequence shown here is derived from an EMBL/GenBank/DDBJ whole genome shotgun (WGS) entry which is preliminary data.</text>
</comment>